<dbReference type="FunFam" id="2.40.50.740:FF:000001">
    <property type="entry name" value="40S ribosomal protein S4"/>
    <property type="match status" value="1"/>
</dbReference>
<evidence type="ECO:0000256" key="8">
    <source>
        <dbReference type="SAM" id="MobiDB-lite"/>
    </source>
</evidence>
<keyword evidence="11" id="KW-1185">Reference proteome</keyword>
<accession>A0A367KYZ6</accession>
<dbReference type="Pfam" id="PF08071">
    <property type="entry name" value="RS4NT"/>
    <property type="match status" value="1"/>
</dbReference>
<dbReference type="Gene3D" id="3.10.290.10">
    <property type="entry name" value="RNA-binding S4 domain"/>
    <property type="match status" value="1"/>
</dbReference>
<name>A0A367KYZ6_9HYPO</name>
<evidence type="ECO:0000313" key="10">
    <source>
        <dbReference type="EMBL" id="RCI07394.1"/>
    </source>
</evidence>
<dbReference type="Pfam" id="PF00249">
    <property type="entry name" value="Myb_DNA-binding"/>
    <property type="match status" value="1"/>
</dbReference>
<dbReference type="Pfam" id="PF16121">
    <property type="entry name" value="40S_S4_C"/>
    <property type="match status" value="1"/>
</dbReference>
<dbReference type="PROSITE" id="PS50090">
    <property type="entry name" value="MYB_LIKE"/>
    <property type="match status" value="1"/>
</dbReference>
<dbReference type="InterPro" id="IPR013843">
    <property type="entry name" value="Ribosomal_eS4_N"/>
</dbReference>
<dbReference type="Proteomes" id="UP000253664">
    <property type="component" value="Unassembled WGS sequence"/>
</dbReference>
<evidence type="ECO:0000256" key="7">
    <source>
        <dbReference type="SAM" id="Coils"/>
    </source>
</evidence>
<feature type="coiled-coil region" evidence="7">
    <location>
        <begin position="280"/>
        <end position="310"/>
    </location>
</feature>
<dbReference type="PROSITE" id="PS00528">
    <property type="entry name" value="RIBOSOMAL_S4E"/>
    <property type="match status" value="1"/>
</dbReference>
<evidence type="ECO:0000256" key="5">
    <source>
        <dbReference type="ARBA" id="ARBA00023274"/>
    </source>
</evidence>
<feature type="region of interest" description="Disordered" evidence="8">
    <location>
        <begin position="258"/>
        <end position="278"/>
    </location>
</feature>
<dbReference type="InterPro" id="IPR038237">
    <property type="entry name" value="Ribosomal_eS4_central_sf"/>
</dbReference>
<protein>
    <recommendedName>
        <fullName evidence="9">Myb-like domain-containing protein</fullName>
    </recommendedName>
</protein>
<feature type="compositionally biased region" description="Polar residues" evidence="8">
    <location>
        <begin position="264"/>
        <end position="278"/>
    </location>
</feature>
<feature type="region of interest" description="Disordered" evidence="8">
    <location>
        <begin position="15"/>
        <end position="55"/>
    </location>
</feature>
<dbReference type="SUPFAM" id="SSF46689">
    <property type="entry name" value="Homeodomain-like"/>
    <property type="match status" value="1"/>
</dbReference>
<dbReference type="OrthoDB" id="1109245at2759"/>
<dbReference type="EMBL" id="LKCN02000031">
    <property type="protein sequence ID" value="RCI07394.1"/>
    <property type="molecule type" value="Genomic_DNA"/>
</dbReference>
<evidence type="ECO:0000256" key="1">
    <source>
        <dbReference type="ARBA" id="ARBA00007500"/>
    </source>
</evidence>
<dbReference type="SMART" id="SM00363">
    <property type="entry name" value="S4"/>
    <property type="match status" value="1"/>
</dbReference>
<dbReference type="CDD" id="cd06087">
    <property type="entry name" value="KOW_RPS4"/>
    <property type="match status" value="1"/>
</dbReference>
<keyword evidence="4" id="KW-0689">Ribosomal protein</keyword>
<gene>
    <name evidence="10" type="ORF">L249_1368</name>
</gene>
<dbReference type="Gene3D" id="2.30.30.30">
    <property type="match status" value="1"/>
</dbReference>
<feature type="domain" description="Myb-like" evidence="9">
    <location>
        <begin position="200"/>
        <end position="253"/>
    </location>
</feature>
<evidence type="ECO:0000256" key="4">
    <source>
        <dbReference type="ARBA" id="ARBA00022980"/>
    </source>
</evidence>
<dbReference type="Pfam" id="PF00467">
    <property type="entry name" value="KOW"/>
    <property type="match status" value="1"/>
</dbReference>
<dbReference type="GO" id="GO:0002181">
    <property type="term" value="P:cytoplasmic translation"/>
    <property type="evidence" value="ECO:0007669"/>
    <property type="project" value="UniProtKB-ARBA"/>
</dbReference>
<dbReference type="FunFam" id="2.30.30.30:FF:000005">
    <property type="entry name" value="40S ribosomal protein S4"/>
    <property type="match status" value="1"/>
</dbReference>
<dbReference type="InterPro" id="IPR005824">
    <property type="entry name" value="KOW"/>
</dbReference>
<dbReference type="PROSITE" id="PS50889">
    <property type="entry name" value="S4"/>
    <property type="match status" value="1"/>
</dbReference>
<dbReference type="GO" id="GO:0022627">
    <property type="term" value="C:cytosolic small ribosomal subunit"/>
    <property type="evidence" value="ECO:0007669"/>
    <property type="project" value="TreeGrafter"/>
</dbReference>
<dbReference type="InterPro" id="IPR013845">
    <property type="entry name" value="Ribosomal_eS4_central_region"/>
</dbReference>
<dbReference type="Gene3D" id="2.40.50.740">
    <property type="match status" value="1"/>
</dbReference>
<evidence type="ECO:0000256" key="6">
    <source>
        <dbReference type="PROSITE-ProRule" id="PRU00182"/>
    </source>
</evidence>
<dbReference type="InterPro" id="IPR032277">
    <property type="entry name" value="Ribosomal_eS4_C"/>
</dbReference>
<dbReference type="InterPro" id="IPR036986">
    <property type="entry name" value="S4_RNA-bd_sf"/>
</dbReference>
<sequence length="766" mass="86303">MATIEPRLIHLLNESKTPQHGHAELPPLNSLPLQTWSDERPLMPPLGPTTRPRLSDPVVFEEAGNSRKEDSRSAFVNIYLLTPPHPVVDAVTSEWPSQRGPPRPPTDDVYPMMRFDDFHLRQPMKKQKTTQGEARPMPPMINGLLEPPPDAAIFPPIAASSARPLLGHYEFGQSKAPTDLPFLPESDVLPANTTSRARKRAVRPRRKWSEQETEHLLLGVSRHGVGKWTTILEDGEFVFNDRTAGDLKDRFRTCCPEELRNSRHGSPSKANIADSNDIGQHEEENGLQGLEDTSEALEKKQSRAHRINMEHLHKMGIHEFKGSDRRVRCPFTALDDRDILRGLCVYGPAWTKIQRDSRLNLCKRQPTDLRDRIRNKYMDVYHCIEKGALRLKGGDRGGSNIPVPPDDMSIDSLVDLLKRSKTKTPTPTPTTAGTRQKGSNKGSHKGSNTEVLYPTSAHAQPPPQAVDSGDLSWPQPMSSENEISRLLHDNKMLHRVLQEDGTSALLIKRPKKHQKRLSAPSHWLLDKLGGTYAPKPSAGPHKQRDCMPLIVFIRNRLKYALNFRETRAILMQRLVKVDGKVRTDMTYPAGFMDVITIEKTGENFRLVYDTKGRFTVHRIQAEEAEYKLGKVKRVQLGRGGIPFLVTHDARTIRYPDPLIKVNDTVKIDLNTGKITEFIKFDTGAIAMVTGGRNMGRVGVITHRERHDGGFNIVHIKDAIDNSFATRESNVFVIGQEKPWISLPKGKGVKLTIAEERDRRRALAQAH</sequence>
<dbReference type="FunFam" id="3.10.290.10:FF:000002">
    <property type="entry name" value="40S ribosomal protein S4"/>
    <property type="match status" value="1"/>
</dbReference>
<dbReference type="HAMAP" id="MF_00485">
    <property type="entry name" value="Ribosomal_eS4"/>
    <property type="match status" value="1"/>
</dbReference>
<dbReference type="STRING" id="1330021.A0A367KYZ6"/>
<dbReference type="InterPro" id="IPR009057">
    <property type="entry name" value="Homeodomain-like_sf"/>
</dbReference>
<evidence type="ECO:0000256" key="3">
    <source>
        <dbReference type="ARBA" id="ARBA00022884"/>
    </source>
</evidence>
<evidence type="ECO:0000313" key="11">
    <source>
        <dbReference type="Proteomes" id="UP000253664"/>
    </source>
</evidence>
<dbReference type="AlphaFoldDB" id="A0A367KYZ6"/>
<comment type="similarity">
    <text evidence="1">Belongs to the eukaryotic ribosomal protein eS4 family.</text>
</comment>
<evidence type="ECO:0000256" key="2">
    <source>
        <dbReference type="ARBA" id="ARBA00022730"/>
    </source>
</evidence>
<keyword evidence="3 6" id="KW-0694">RNA-binding</keyword>
<dbReference type="InterPro" id="IPR001005">
    <property type="entry name" value="SANT/Myb"/>
</dbReference>
<dbReference type="SMART" id="SM00717">
    <property type="entry name" value="SANT"/>
    <property type="match status" value="2"/>
</dbReference>
<keyword evidence="7" id="KW-0175">Coiled coil</keyword>
<keyword evidence="5" id="KW-0687">Ribonucleoprotein</keyword>
<dbReference type="Gene3D" id="1.10.246.220">
    <property type="match status" value="1"/>
</dbReference>
<dbReference type="PANTHER" id="PTHR11581">
    <property type="entry name" value="30S/40S RIBOSOMAL PROTEIN S4"/>
    <property type="match status" value="1"/>
</dbReference>
<dbReference type="InterPro" id="IPR018199">
    <property type="entry name" value="Ribosomal_eS4_N_CS"/>
</dbReference>
<dbReference type="PANTHER" id="PTHR11581:SF0">
    <property type="entry name" value="SMALL RIBOSOMAL SUBUNIT PROTEIN ES4"/>
    <property type="match status" value="1"/>
</dbReference>
<dbReference type="CDD" id="cd11660">
    <property type="entry name" value="SANT_TRF"/>
    <property type="match status" value="1"/>
</dbReference>
<dbReference type="InterPro" id="IPR002942">
    <property type="entry name" value="S4_RNA-bd"/>
</dbReference>
<dbReference type="Pfam" id="PF00900">
    <property type="entry name" value="Ribosomal_S4e"/>
    <property type="match status" value="1"/>
</dbReference>
<keyword evidence="2 6" id="KW-0699">rRNA-binding</keyword>
<organism evidence="10 11">
    <name type="scientific">Ophiocordyceps polyrhachis-furcata BCC 54312</name>
    <dbReference type="NCBI Taxonomy" id="1330021"/>
    <lineage>
        <taxon>Eukaryota</taxon>
        <taxon>Fungi</taxon>
        <taxon>Dikarya</taxon>
        <taxon>Ascomycota</taxon>
        <taxon>Pezizomycotina</taxon>
        <taxon>Sordariomycetes</taxon>
        <taxon>Hypocreomycetidae</taxon>
        <taxon>Hypocreales</taxon>
        <taxon>Ophiocordycipitaceae</taxon>
        <taxon>Ophiocordyceps</taxon>
    </lineage>
</organism>
<dbReference type="InterPro" id="IPR000876">
    <property type="entry name" value="Ribosomal_eS4"/>
</dbReference>
<evidence type="ECO:0000259" key="9">
    <source>
        <dbReference type="PROSITE" id="PS50090"/>
    </source>
</evidence>
<feature type="compositionally biased region" description="Polar residues" evidence="8">
    <location>
        <begin position="432"/>
        <end position="450"/>
    </location>
</feature>
<feature type="region of interest" description="Disordered" evidence="8">
    <location>
        <begin position="420"/>
        <end position="477"/>
    </location>
</feature>
<dbReference type="GO" id="GO:0019843">
    <property type="term" value="F:rRNA binding"/>
    <property type="evidence" value="ECO:0007669"/>
    <property type="project" value="UniProtKB-KW"/>
</dbReference>
<proteinExistence type="inferred from homology"/>
<dbReference type="InterPro" id="IPR014722">
    <property type="entry name" value="Rib_uL2_dom2"/>
</dbReference>
<comment type="caution">
    <text evidence="10">The sequence shown here is derived from an EMBL/GenBank/DDBJ whole genome shotgun (WGS) entry which is preliminary data.</text>
</comment>
<dbReference type="CDD" id="cd00165">
    <property type="entry name" value="S4"/>
    <property type="match status" value="1"/>
</dbReference>
<dbReference type="GO" id="GO:0003735">
    <property type="term" value="F:structural constituent of ribosome"/>
    <property type="evidence" value="ECO:0007669"/>
    <property type="project" value="InterPro"/>
</dbReference>
<reference evidence="10 11" key="1">
    <citation type="journal article" date="2015" name="BMC Genomics">
        <title>Insights from the genome of Ophiocordyceps polyrhachis-furcata to pathogenicity and host specificity in insect fungi.</title>
        <authorList>
            <person name="Wichadakul D."/>
            <person name="Kobmoo N."/>
            <person name="Ingsriswang S."/>
            <person name="Tangphatsornruang S."/>
            <person name="Chantasingh D."/>
            <person name="Luangsa-ard J.J."/>
            <person name="Eurwilaichitr L."/>
        </authorList>
    </citation>
    <scope>NUCLEOTIDE SEQUENCE [LARGE SCALE GENOMIC DNA]</scope>
    <source>
        <strain evidence="10 11">BCC 54312</strain>
    </source>
</reference>
<dbReference type="InterPro" id="IPR041982">
    <property type="entry name" value="Ribosomal_eS4_KOW"/>
</dbReference>